<dbReference type="EMBL" id="CM004400">
    <property type="protein sequence ID" value="KAG8639454.1"/>
    <property type="molecule type" value="Genomic_DNA"/>
</dbReference>
<organism evidence="1 2">
    <name type="scientific">Manihot esculenta</name>
    <name type="common">Cassava</name>
    <name type="synonym">Jatropha manihot</name>
    <dbReference type="NCBI Taxonomy" id="3983"/>
    <lineage>
        <taxon>Eukaryota</taxon>
        <taxon>Viridiplantae</taxon>
        <taxon>Streptophyta</taxon>
        <taxon>Embryophyta</taxon>
        <taxon>Tracheophyta</taxon>
        <taxon>Spermatophyta</taxon>
        <taxon>Magnoliopsida</taxon>
        <taxon>eudicotyledons</taxon>
        <taxon>Gunneridae</taxon>
        <taxon>Pentapetalae</taxon>
        <taxon>rosids</taxon>
        <taxon>fabids</taxon>
        <taxon>Malpighiales</taxon>
        <taxon>Euphorbiaceae</taxon>
        <taxon>Crotonoideae</taxon>
        <taxon>Manihoteae</taxon>
        <taxon>Manihot</taxon>
    </lineage>
</organism>
<protein>
    <submittedName>
        <fullName evidence="1">Uncharacterized protein</fullName>
    </submittedName>
</protein>
<evidence type="ECO:0000313" key="1">
    <source>
        <dbReference type="EMBL" id="KAG8639454.1"/>
    </source>
</evidence>
<keyword evidence="2" id="KW-1185">Reference proteome</keyword>
<accession>A0ACB7GGL3</accession>
<dbReference type="Proteomes" id="UP000091857">
    <property type="component" value="Chromosome 14"/>
</dbReference>
<comment type="caution">
    <text evidence="1">The sequence shown here is derived from an EMBL/GenBank/DDBJ whole genome shotgun (WGS) entry which is preliminary data.</text>
</comment>
<name>A0ACB7GGL3_MANES</name>
<sequence>PNYSIYIYVHLNYHRLLIRVTHFPSPSLSLLLADMADHIRCIFSFLVISHIFLSQSLPWSAAEGLVVDQSHKAIAHYYPYRGGQLTVADNEVGAFHTRKLGIHIRRRARFTPRGGRSRSFSSRTQISSFHVIGSVLGYCVFVGFFMG</sequence>
<gene>
    <name evidence="1" type="ORF">MANES_14G145500v8</name>
</gene>
<feature type="non-terminal residue" evidence="1">
    <location>
        <position position="1"/>
    </location>
</feature>
<reference evidence="2" key="1">
    <citation type="journal article" date="2016" name="Nat. Biotechnol.">
        <title>Sequencing wild and cultivated cassava and related species reveals extensive interspecific hybridization and genetic diversity.</title>
        <authorList>
            <person name="Bredeson J.V."/>
            <person name="Lyons J.B."/>
            <person name="Prochnik S.E."/>
            <person name="Wu G.A."/>
            <person name="Ha C.M."/>
            <person name="Edsinger-Gonzales E."/>
            <person name="Grimwood J."/>
            <person name="Schmutz J."/>
            <person name="Rabbi I.Y."/>
            <person name="Egesi C."/>
            <person name="Nauluvula P."/>
            <person name="Lebot V."/>
            <person name="Ndunguru J."/>
            <person name="Mkamilo G."/>
            <person name="Bart R.S."/>
            <person name="Setter T.L."/>
            <person name="Gleadow R.M."/>
            <person name="Kulakow P."/>
            <person name="Ferguson M.E."/>
            <person name="Rounsley S."/>
            <person name="Rokhsar D.S."/>
        </authorList>
    </citation>
    <scope>NUCLEOTIDE SEQUENCE [LARGE SCALE GENOMIC DNA]</scope>
    <source>
        <strain evidence="2">cv. AM560-2</strain>
    </source>
</reference>
<proteinExistence type="predicted"/>
<evidence type="ECO:0000313" key="2">
    <source>
        <dbReference type="Proteomes" id="UP000091857"/>
    </source>
</evidence>